<feature type="non-terminal residue" evidence="2">
    <location>
        <position position="1"/>
    </location>
</feature>
<evidence type="ECO:0000313" key="1">
    <source>
        <dbReference type="EMBL" id="CAF3613644.1"/>
    </source>
</evidence>
<name>A0A818WEA9_9BILA</name>
<dbReference type="EMBL" id="CAJOAX010000558">
    <property type="protein sequence ID" value="CAF3613644.1"/>
    <property type="molecule type" value="Genomic_DNA"/>
</dbReference>
<evidence type="ECO:0000313" key="2">
    <source>
        <dbReference type="EMBL" id="CAF3723903.1"/>
    </source>
</evidence>
<comment type="caution">
    <text evidence="2">The sequence shown here is derived from an EMBL/GenBank/DDBJ whole genome shotgun (WGS) entry which is preliminary data.</text>
</comment>
<dbReference type="Proteomes" id="UP000663823">
    <property type="component" value="Unassembled WGS sequence"/>
</dbReference>
<dbReference type="Proteomes" id="UP000663836">
    <property type="component" value="Unassembled WGS sequence"/>
</dbReference>
<proteinExistence type="predicted"/>
<dbReference type="EMBL" id="CAJOBD010000825">
    <property type="protein sequence ID" value="CAF3723903.1"/>
    <property type="molecule type" value="Genomic_DNA"/>
</dbReference>
<sequence length="106" mass="12231">MQHPSLNNFIDYSSFDDSINLDEFISNKNGNPITLAKLFALLRTWNNTVHKSFTKLIYLTLENEIDINEFDVITGMNLLHFTCKFGAKQLGYENEAVQVMNLLIEK</sequence>
<evidence type="ECO:0000313" key="3">
    <source>
        <dbReference type="Proteomes" id="UP000663836"/>
    </source>
</evidence>
<organism evidence="2 3">
    <name type="scientific">Rotaria sordida</name>
    <dbReference type="NCBI Taxonomy" id="392033"/>
    <lineage>
        <taxon>Eukaryota</taxon>
        <taxon>Metazoa</taxon>
        <taxon>Spiralia</taxon>
        <taxon>Gnathifera</taxon>
        <taxon>Rotifera</taxon>
        <taxon>Eurotatoria</taxon>
        <taxon>Bdelloidea</taxon>
        <taxon>Philodinida</taxon>
        <taxon>Philodinidae</taxon>
        <taxon>Rotaria</taxon>
    </lineage>
</organism>
<protein>
    <submittedName>
        <fullName evidence="2">Uncharacterized protein</fullName>
    </submittedName>
</protein>
<gene>
    <name evidence="2" type="ORF">JBS370_LOCUS10971</name>
    <name evidence="1" type="ORF">OTI717_LOCUS7433</name>
</gene>
<dbReference type="AlphaFoldDB" id="A0A818WEA9"/>
<accession>A0A818WEA9</accession>
<reference evidence="2" key="1">
    <citation type="submission" date="2021-02" db="EMBL/GenBank/DDBJ databases">
        <authorList>
            <person name="Nowell W R."/>
        </authorList>
    </citation>
    <scope>NUCLEOTIDE SEQUENCE</scope>
</reference>